<comment type="similarity">
    <text evidence="2">Belongs to the importin beta family. Importin beta-1 subfamily.</text>
</comment>
<proteinExistence type="inferred from homology"/>
<gene>
    <name evidence="10" type="primary">kap95_1</name>
    <name evidence="10" type="ORF">IWQ60_002571</name>
</gene>
<reference evidence="10" key="1">
    <citation type="submission" date="2022-07" db="EMBL/GenBank/DDBJ databases">
        <title>Phylogenomic reconstructions and comparative analyses of Kickxellomycotina fungi.</title>
        <authorList>
            <person name="Reynolds N.K."/>
            <person name="Stajich J.E."/>
            <person name="Barry K."/>
            <person name="Grigoriev I.V."/>
            <person name="Crous P."/>
            <person name="Smith M.E."/>
        </authorList>
    </citation>
    <scope>NUCLEOTIDE SEQUENCE</scope>
    <source>
        <strain evidence="10">RSA 861</strain>
    </source>
</reference>
<accession>A0A9W8AIV6</accession>
<evidence type="ECO:0000256" key="2">
    <source>
        <dbReference type="ARBA" id="ARBA00010907"/>
    </source>
</evidence>
<dbReference type="InterPro" id="IPR001494">
    <property type="entry name" value="Importin-beta_N"/>
</dbReference>
<organism evidence="10 11">
    <name type="scientific">Tieghemiomyces parasiticus</name>
    <dbReference type="NCBI Taxonomy" id="78921"/>
    <lineage>
        <taxon>Eukaryota</taxon>
        <taxon>Fungi</taxon>
        <taxon>Fungi incertae sedis</taxon>
        <taxon>Zoopagomycota</taxon>
        <taxon>Kickxellomycotina</taxon>
        <taxon>Dimargaritomycetes</taxon>
        <taxon>Dimargaritales</taxon>
        <taxon>Dimargaritaceae</taxon>
        <taxon>Tieghemiomyces</taxon>
    </lineage>
</organism>
<dbReference type="SMART" id="SM00913">
    <property type="entry name" value="IBN_N"/>
    <property type="match status" value="1"/>
</dbReference>
<evidence type="ECO:0000313" key="11">
    <source>
        <dbReference type="Proteomes" id="UP001150569"/>
    </source>
</evidence>
<evidence type="ECO:0000256" key="6">
    <source>
        <dbReference type="ARBA" id="ARBA00022927"/>
    </source>
</evidence>
<dbReference type="GO" id="GO:0005737">
    <property type="term" value="C:cytoplasm"/>
    <property type="evidence" value="ECO:0007669"/>
    <property type="project" value="UniProtKB-SubCell"/>
</dbReference>
<evidence type="ECO:0000256" key="3">
    <source>
        <dbReference type="ARBA" id="ARBA00022448"/>
    </source>
</evidence>
<protein>
    <recommendedName>
        <fullName evidence="7">Importin-95</fullName>
    </recommendedName>
    <alternativeName>
        <fullName evidence="8">Karyopherin-95</fullName>
    </alternativeName>
</protein>
<dbReference type="Pfam" id="PF13513">
    <property type="entry name" value="HEAT_EZ"/>
    <property type="match status" value="1"/>
</dbReference>
<dbReference type="Proteomes" id="UP001150569">
    <property type="component" value="Unassembled WGS sequence"/>
</dbReference>
<name>A0A9W8AIV6_9FUNG</name>
<keyword evidence="5" id="KW-0677">Repeat</keyword>
<keyword evidence="3" id="KW-0813">Transport</keyword>
<evidence type="ECO:0000256" key="7">
    <source>
        <dbReference type="ARBA" id="ARBA00079884"/>
    </source>
</evidence>
<dbReference type="InterPro" id="IPR011989">
    <property type="entry name" value="ARM-like"/>
</dbReference>
<evidence type="ECO:0000256" key="8">
    <source>
        <dbReference type="ARBA" id="ARBA00083566"/>
    </source>
</evidence>
<dbReference type="FunFam" id="1.25.10.10:FF:000027">
    <property type="entry name" value="Importin subunit beta-1"/>
    <property type="match status" value="1"/>
</dbReference>
<evidence type="ECO:0000256" key="5">
    <source>
        <dbReference type="ARBA" id="ARBA00022737"/>
    </source>
</evidence>
<keyword evidence="11" id="KW-1185">Reference proteome</keyword>
<dbReference type="Pfam" id="PF03810">
    <property type="entry name" value="IBN_N"/>
    <property type="match status" value="1"/>
</dbReference>
<dbReference type="OrthoDB" id="10263328at2759"/>
<comment type="caution">
    <text evidence="10">The sequence shown here is derived from an EMBL/GenBank/DDBJ whole genome shotgun (WGS) entry which is preliminary data.</text>
</comment>
<dbReference type="PANTHER" id="PTHR10527">
    <property type="entry name" value="IMPORTIN BETA"/>
    <property type="match status" value="1"/>
</dbReference>
<evidence type="ECO:0000256" key="4">
    <source>
        <dbReference type="ARBA" id="ARBA00022490"/>
    </source>
</evidence>
<dbReference type="Gene3D" id="1.25.10.10">
    <property type="entry name" value="Leucine-rich Repeat Variant"/>
    <property type="match status" value="1"/>
</dbReference>
<evidence type="ECO:0000259" key="9">
    <source>
        <dbReference type="PROSITE" id="PS50166"/>
    </source>
</evidence>
<dbReference type="Pfam" id="PF25574">
    <property type="entry name" value="TPR_IMB1"/>
    <property type="match status" value="1"/>
</dbReference>
<dbReference type="GO" id="GO:0006606">
    <property type="term" value="P:protein import into nucleus"/>
    <property type="evidence" value="ECO:0007669"/>
    <property type="project" value="InterPro"/>
</dbReference>
<comment type="subcellular location">
    <subcellularLocation>
        <location evidence="1">Cytoplasm</location>
    </subcellularLocation>
</comment>
<dbReference type="SUPFAM" id="SSF48371">
    <property type="entry name" value="ARM repeat"/>
    <property type="match status" value="1"/>
</dbReference>
<dbReference type="PROSITE" id="PS50166">
    <property type="entry name" value="IMPORTIN_B_NT"/>
    <property type="match status" value="1"/>
</dbReference>
<dbReference type="EMBL" id="JANBPT010000098">
    <property type="protein sequence ID" value="KAJ1927880.1"/>
    <property type="molecule type" value="Genomic_DNA"/>
</dbReference>
<evidence type="ECO:0000313" key="10">
    <source>
        <dbReference type="EMBL" id="KAJ1927880.1"/>
    </source>
</evidence>
<dbReference type="InterPro" id="IPR040122">
    <property type="entry name" value="Importin_beta"/>
</dbReference>
<keyword evidence="6" id="KW-0653">Protein transport</keyword>
<keyword evidence="4" id="KW-0963">Cytoplasm</keyword>
<sequence length="868" mass="94743">MNVAEILANTLSPDQPIRDDATNKLESAATENFSNYTVALVQELVNEQNPSHVRTAAGLALKNTMTAKDAVKQEELAAKWISIDPAMREQVKQATLQALASADQRAGTAAAQVTSAIASIELPQGQWGDLIATLLKYMDTDNTNLKQASLQAIGFVCEGIAPEILATQSDQILTAVVQGARKEEPSQDVRFAAITALYNSLEFVRVNFEREGERNYIMQVVCEATQSPDVRVQVAAFECLVRTMQLYYDYMPLYMEKALFGLTVYGMKHDEETVALQAIEFWSTVCDEEIELALEAEEASGEDEQPPRHNHHFAHMALSQILPVLLHLLTKQDEDADDDEWNVSMAAATCLSLLAQCVDDAIVPPVIPFVEGNIRHTDWHQREAAVMAFGSIMEGPAGPVLAPLIQQALPVLIEMLQDPVVHVQDTTAWSIGRILDCHISAVQLDVHLEPLIRALLAGLNDKPRIVSNCCWSLMTLSEQLGGGQDSEPPASDRLSPFFKDVVGALVNFTERNVTEANSRTSAYEAMSTLAANCAQDSMPTVSDLAIAMLGRLEYTVQHADQLVGQDDRLQHTELQSNLCGVLTSVVRRAGKEFAPLADRLMTVLLQLITTAGKRSTIVEDAFICVGALITALEGDFARYLESFNPMLEAALQNHQEYQLCSIAVGLIGDICRCMTEQAVNYCDGYMTLLINNLQSPVLHRDVKPSILSCFGDIAIAIGPRFATYREPVMTLLQQACGVATGPTGNSYDQIDHNLALQHGILEAFIGIVQGAKDTPQAADVLPMTQIMFNFMNMVLASPECTDTVTRAVVGLLGDLAAAYPNGQLAAPLASDWVAAVLRESRRSRTDLSLRSVAKWANQMVKQATRAAS</sequence>
<dbReference type="GO" id="GO:0031267">
    <property type="term" value="F:small GTPase binding"/>
    <property type="evidence" value="ECO:0007669"/>
    <property type="project" value="InterPro"/>
</dbReference>
<dbReference type="AlphaFoldDB" id="A0A9W8AIV6"/>
<feature type="domain" description="Importin N-terminal" evidence="9">
    <location>
        <begin position="21"/>
        <end position="101"/>
    </location>
</feature>
<dbReference type="InterPro" id="IPR016024">
    <property type="entry name" value="ARM-type_fold"/>
</dbReference>
<evidence type="ECO:0000256" key="1">
    <source>
        <dbReference type="ARBA" id="ARBA00004496"/>
    </source>
</evidence>
<dbReference type="InterPro" id="IPR058584">
    <property type="entry name" value="IMB1_TNPO1-like_TPR"/>
</dbReference>